<dbReference type="AlphaFoldDB" id="A0AAW2CIZ2"/>
<feature type="domain" description="MULE transposase" evidence="1">
    <location>
        <begin position="10"/>
        <end position="73"/>
    </location>
</feature>
<dbReference type="PANTHER" id="PTHR31973:SF195">
    <property type="entry name" value="MUDR FAMILY TRANSPOSASE"/>
    <property type="match status" value="1"/>
</dbReference>
<organism evidence="2 3">
    <name type="scientific">Lithocarpus litseifolius</name>
    <dbReference type="NCBI Taxonomy" id="425828"/>
    <lineage>
        <taxon>Eukaryota</taxon>
        <taxon>Viridiplantae</taxon>
        <taxon>Streptophyta</taxon>
        <taxon>Embryophyta</taxon>
        <taxon>Tracheophyta</taxon>
        <taxon>Spermatophyta</taxon>
        <taxon>Magnoliopsida</taxon>
        <taxon>eudicotyledons</taxon>
        <taxon>Gunneridae</taxon>
        <taxon>Pentapetalae</taxon>
        <taxon>rosids</taxon>
        <taxon>fabids</taxon>
        <taxon>Fagales</taxon>
        <taxon>Fagaceae</taxon>
        <taxon>Lithocarpus</taxon>
    </lineage>
</organism>
<dbReference type="PANTHER" id="PTHR31973">
    <property type="entry name" value="POLYPROTEIN, PUTATIVE-RELATED"/>
    <property type="match status" value="1"/>
</dbReference>
<evidence type="ECO:0000313" key="2">
    <source>
        <dbReference type="EMBL" id="KAK9998184.1"/>
    </source>
</evidence>
<comment type="caution">
    <text evidence="2">The sequence shown here is derived from an EMBL/GenBank/DDBJ whole genome shotgun (WGS) entry which is preliminary data.</text>
</comment>
<accession>A0AAW2CIZ2</accession>
<keyword evidence="3" id="KW-1185">Reference proteome</keyword>
<dbReference type="Proteomes" id="UP001459277">
    <property type="component" value="Unassembled WGS sequence"/>
</dbReference>
<dbReference type="Pfam" id="PF10551">
    <property type="entry name" value="MULE"/>
    <property type="match status" value="1"/>
</dbReference>
<proteinExistence type="predicted"/>
<protein>
    <recommendedName>
        <fullName evidence="1">MULE transposase domain-containing protein</fullName>
    </recommendedName>
</protein>
<reference evidence="2 3" key="1">
    <citation type="submission" date="2024-01" db="EMBL/GenBank/DDBJ databases">
        <title>A telomere-to-telomere, gap-free genome of sweet tea (Lithocarpus litseifolius).</title>
        <authorList>
            <person name="Zhou J."/>
        </authorList>
    </citation>
    <scope>NUCLEOTIDE SEQUENCE [LARGE SCALE GENOMIC DNA]</scope>
    <source>
        <strain evidence="2">Zhou-2022a</strain>
        <tissue evidence="2">Leaf</tissue>
    </source>
</reference>
<dbReference type="InterPro" id="IPR018289">
    <property type="entry name" value="MULE_transposase_dom"/>
</dbReference>
<name>A0AAW2CIZ2_9ROSI</name>
<evidence type="ECO:0000259" key="1">
    <source>
        <dbReference type="Pfam" id="PF10551"/>
    </source>
</evidence>
<dbReference type="EMBL" id="JAZDWU010000006">
    <property type="protein sequence ID" value="KAK9998184.1"/>
    <property type="molecule type" value="Genomic_DNA"/>
</dbReference>
<gene>
    <name evidence="2" type="ORF">SO802_017787</name>
</gene>
<sequence>MKKVKSLDHGKYKGKLLIAMATDANNEVYLLAFAVVESESKETWGWFLECLTRFVTDQNNLSIISDRHSGIKAYSDDKSMTWLQLLRSITSTTSAM</sequence>
<evidence type="ECO:0000313" key="3">
    <source>
        <dbReference type="Proteomes" id="UP001459277"/>
    </source>
</evidence>